<sequence>MEAPTTSGGKSPSSIGRLLSCLPWSFSSLDYFAPPFIETSAYFSKASVCLNLFSFPDSKFGGGCVCVTFEHAPLVGNGTERKEGTSPGRACEKSQMRWWWRGDDKALWIVQQARFSPSPLAELRKGEVKKYGGIKTRPPALRRLSLDESVFSNCGAGEEVVHISQPYYNRILRDVPKLLFFKRQLDFLCFTSKASERCSRKNQESPVAFLKKALLGHDVTWVTENRLMDKTSLQVATGHCCRHSGENGSKYVINSAPHPHCIDFLGSACRNVTHPLLWNQLLSHGKSSAVSQLILRAAVAQWFECGPRLLGAIEADSGSRLERATKQGSPTLATLQLVDFNSQNSSASAYWLRNSGKGSTYSPKHRKARTRNNGQKLIKERSNLELRRNFLTVKTINHWNSLPPEIVGTPSLEVLLLQQGAGLEDLQGLPVSLASGVSCGRLQEHFTLLNETGPVLQNSTTWQIGVLVLAVSTLPESGSRWLLPFEVASPPPRQARLCILSCLHDNNVRVFGPATFLDLRLQNPLTWVDKVEKKGSEWIRFWTSTPRIPPRATSGGLPIGKSSSKQAPQGEQLILALGWRKERGNYGWKEGRKDREKEGRKEKGRKEELDREKQGRELDREKEGLDKREGKHNWIERSKEGFDRRKEGKGRKEELDREKEGSWTERRKGWIEGGKEGRKEGWMDRE</sequence>
<dbReference type="Proteomes" id="UP000018936">
    <property type="component" value="Unassembled WGS sequence"/>
</dbReference>
<feature type="non-terminal residue" evidence="2">
    <location>
        <position position="1"/>
    </location>
</feature>
<evidence type="ECO:0000256" key="1">
    <source>
        <dbReference type="SAM" id="MobiDB-lite"/>
    </source>
</evidence>
<proteinExistence type="predicted"/>
<organism evidence="2 3">
    <name type="scientific">Ophiophagus hannah</name>
    <name type="common">King cobra</name>
    <name type="synonym">Naja hannah</name>
    <dbReference type="NCBI Taxonomy" id="8665"/>
    <lineage>
        <taxon>Eukaryota</taxon>
        <taxon>Metazoa</taxon>
        <taxon>Chordata</taxon>
        <taxon>Craniata</taxon>
        <taxon>Vertebrata</taxon>
        <taxon>Euteleostomi</taxon>
        <taxon>Lepidosauria</taxon>
        <taxon>Squamata</taxon>
        <taxon>Bifurcata</taxon>
        <taxon>Unidentata</taxon>
        <taxon>Episquamata</taxon>
        <taxon>Toxicofera</taxon>
        <taxon>Serpentes</taxon>
        <taxon>Colubroidea</taxon>
        <taxon>Elapidae</taxon>
        <taxon>Elapinae</taxon>
        <taxon>Ophiophagus</taxon>
    </lineage>
</organism>
<protein>
    <submittedName>
        <fullName evidence="2">Zinc finger CCCH domain-containing protein 13</fullName>
    </submittedName>
</protein>
<accession>V8N7D3</accession>
<reference evidence="2 3" key="1">
    <citation type="journal article" date="2013" name="Proc. Natl. Acad. Sci. U.S.A.">
        <title>The king cobra genome reveals dynamic gene evolution and adaptation in the snake venom system.</title>
        <authorList>
            <person name="Vonk F.J."/>
            <person name="Casewell N.R."/>
            <person name="Henkel C.V."/>
            <person name="Heimberg A.M."/>
            <person name="Jansen H.J."/>
            <person name="McCleary R.J."/>
            <person name="Kerkkamp H.M."/>
            <person name="Vos R.A."/>
            <person name="Guerreiro I."/>
            <person name="Calvete J.J."/>
            <person name="Wuster W."/>
            <person name="Woods A.E."/>
            <person name="Logan J.M."/>
            <person name="Harrison R.A."/>
            <person name="Castoe T.A."/>
            <person name="de Koning A.P."/>
            <person name="Pollock D.D."/>
            <person name="Yandell M."/>
            <person name="Calderon D."/>
            <person name="Renjifo C."/>
            <person name="Currier R.B."/>
            <person name="Salgado D."/>
            <person name="Pla D."/>
            <person name="Sanz L."/>
            <person name="Hyder A.S."/>
            <person name="Ribeiro J.M."/>
            <person name="Arntzen J.W."/>
            <person name="van den Thillart G.E."/>
            <person name="Boetzer M."/>
            <person name="Pirovano W."/>
            <person name="Dirks R.P."/>
            <person name="Spaink H.P."/>
            <person name="Duboule D."/>
            <person name="McGlinn E."/>
            <person name="Kini R.M."/>
            <person name="Richardson M.K."/>
        </authorList>
    </citation>
    <scope>NUCLEOTIDE SEQUENCE</scope>
    <source>
        <tissue evidence="2">Blood</tissue>
    </source>
</reference>
<feature type="region of interest" description="Disordered" evidence="1">
    <location>
        <begin position="589"/>
        <end position="686"/>
    </location>
</feature>
<comment type="caution">
    <text evidence="2">The sequence shown here is derived from an EMBL/GenBank/DDBJ whole genome shotgun (WGS) entry which is preliminary data.</text>
</comment>
<evidence type="ECO:0000313" key="3">
    <source>
        <dbReference type="Proteomes" id="UP000018936"/>
    </source>
</evidence>
<dbReference type="AlphaFoldDB" id="V8N7D3"/>
<gene>
    <name evidence="2" type="primary">ZC3H13</name>
    <name evidence="2" type="ORF">L345_16719</name>
</gene>
<dbReference type="EMBL" id="AZIM01008179">
    <property type="protein sequence ID" value="ETE57563.1"/>
    <property type="molecule type" value="Genomic_DNA"/>
</dbReference>
<evidence type="ECO:0000313" key="2">
    <source>
        <dbReference type="EMBL" id="ETE57563.1"/>
    </source>
</evidence>
<keyword evidence="3" id="KW-1185">Reference proteome</keyword>
<name>V8N7D3_OPHHA</name>
<dbReference type="OrthoDB" id="276744at2759"/>
<feature type="region of interest" description="Disordered" evidence="1">
    <location>
        <begin position="550"/>
        <end position="570"/>
    </location>
</feature>